<evidence type="ECO:0000313" key="8">
    <source>
        <dbReference type="Proteomes" id="UP001500552"/>
    </source>
</evidence>
<reference evidence="8" key="1">
    <citation type="journal article" date="2019" name="Int. J. Syst. Evol. Microbiol.">
        <title>The Global Catalogue of Microorganisms (GCM) 10K type strain sequencing project: providing services to taxonomists for standard genome sequencing and annotation.</title>
        <authorList>
            <consortium name="The Broad Institute Genomics Platform"/>
            <consortium name="The Broad Institute Genome Sequencing Center for Infectious Disease"/>
            <person name="Wu L."/>
            <person name="Ma J."/>
        </authorList>
    </citation>
    <scope>NUCLEOTIDE SEQUENCE [LARGE SCALE GENOMIC DNA]</scope>
    <source>
        <strain evidence="8">JCM 17926</strain>
    </source>
</reference>
<sequence length="158" mass="18003">MQKSTHRHTLRERLLACGLKATHQRIVVYEALLELHGKHPMAEEVYQLLKPANPSISLGTVYKTLDTFAEANLIHKVLSEEGGKRFDANASAHSHIYCSNTREIVDFEDEELDALLQEFLQRRNLGNFEIRSVSVQLTGKKVEPEKQISITRVPKIDL</sequence>
<protein>
    <submittedName>
        <fullName evidence="7">Fur family transcriptional regulator</fullName>
    </submittedName>
</protein>
<dbReference type="PANTHER" id="PTHR33202:SF7">
    <property type="entry name" value="FERRIC UPTAKE REGULATION PROTEIN"/>
    <property type="match status" value="1"/>
</dbReference>
<dbReference type="InterPro" id="IPR036390">
    <property type="entry name" value="WH_DNA-bd_sf"/>
</dbReference>
<keyword evidence="3" id="KW-0862">Zinc</keyword>
<evidence type="ECO:0000256" key="2">
    <source>
        <dbReference type="ARBA" id="ARBA00022491"/>
    </source>
</evidence>
<dbReference type="EMBL" id="BAABHC010000029">
    <property type="protein sequence ID" value="GAA4440666.1"/>
    <property type="molecule type" value="Genomic_DNA"/>
</dbReference>
<dbReference type="Gene3D" id="3.30.1490.190">
    <property type="match status" value="1"/>
</dbReference>
<dbReference type="Gene3D" id="1.10.10.10">
    <property type="entry name" value="Winged helix-like DNA-binding domain superfamily/Winged helix DNA-binding domain"/>
    <property type="match status" value="1"/>
</dbReference>
<dbReference type="Pfam" id="PF01475">
    <property type="entry name" value="FUR"/>
    <property type="match status" value="1"/>
</dbReference>
<organism evidence="7 8">
    <name type="scientific">Pontibacter saemangeumensis</name>
    <dbReference type="NCBI Taxonomy" id="1084525"/>
    <lineage>
        <taxon>Bacteria</taxon>
        <taxon>Pseudomonadati</taxon>
        <taxon>Bacteroidota</taxon>
        <taxon>Cytophagia</taxon>
        <taxon>Cytophagales</taxon>
        <taxon>Hymenobacteraceae</taxon>
        <taxon>Pontibacter</taxon>
    </lineage>
</organism>
<evidence type="ECO:0000256" key="6">
    <source>
        <dbReference type="ARBA" id="ARBA00023163"/>
    </source>
</evidence>
<evidence type="ECO:0000256" key="3">
    <source>
        <dbReference type="ARBA" id="ARBA00022833"/>
    </source>
</evidence>
<dbReference type="CDD" id="cd07153">
    <property type="entry name" value="Fur_like"/>
    <property type="match status" value="1"/>
</dbReference>
<dbReference type="SUPFAM" id="SSF46785">
    <property type="entry name" value="Winged helix' DNA-binding domain"/>
    <property type="match status" value="1"/>
</dbReference>
<comment type="caution">
    <text evidence="7">The sequence shown here is derived from an EMBL/GenBank/DDBJ whole genome shotgun (WGS) entry which is preliminary data.</text>
</comment>
<evidence type="ECO:0000256" key="4">
    <source>
        <dbReference type="ARBA" id="ARBA00023015"/>
    </source>
</evidence>
<evidence type="ECO:0000256" key="1">
    <source>
        <dbReference type="ARBA" id="ARBA00007957"/>
    </source>
</evidence>
<accession>A0ABP8M004</accession>
<dbReference type="PANTHER" id="PTHR33202">
    <property type="entry name" value="ZINC UPTAKE REGULATION PROTEIN"/>
    <property type="match status" value="1"/>
</dbReference>
<keyword evidence="6" id="KW-0804">Transcription</keyword>
<proteinExistence type="inferred from homology"/>
<keyword evidence="4" id="KW-0805">Transcription regulation</keyword>
<keyword evidence="2" id="KW-0678">Repressor</keyword>
<dbReference type="InterPro" id="IPR043135">
    <property type="entry name" value="Fur_C"/>
</dbReference>
<dbReference type="RefSeq" id="WP_345161320.1">
    <property type="nucleotide sequence ID" value="NZ_BAABHC010000029.1"/>
</dbReference>
<dbReference type="InterPro" id="IPR036388">
    <property type="entry name" value="WH-like_DNA-bd_sf"/>
</dbReference>
<keyword evidence="8" id="KW-1185">Reference proteome</keyword>
<gene>
    <name evidence="7" type="ORF">GCM10023188_38210</name>
</gene>
<keyword evidence="5" id="KW-0238">DNA-binding</keyword>
<evidence type="ECO:0000256" key="5">
    <source>
        <dbReference type="ARBA" id="ARBA00023125"/>
    </source>
</evidence>
<name>A0ABP8M004_9BACT</name>
<comment type="similarity">
    <text evidence="1">Belongs to the Fur family.</text>
</comment>
<dbReference type="Proteomes" id="UP001500552">
    <property type="component" value="Unassembled WGS sequence"/>
</dbReference>
<evidence type="ECO:0000313" key="7">
    <source>
        <dbReference type="EMBL" id="GAA4440666.1"/>
    </source>
</evidence>
<dbReference type="InterPro" id="IPR002481">
    <property type="entry name" value="FUR"/>
</dbReference>